<proteinExistence type="predicted"/>
<sequence>MSELKLLDFTVSRELEAVDTFSGPANWRQWTDLARLPLRGPRASAGYKSRVSRLRVARLLSRVLTHRVRKENAD</sequence>
<organism evidence="1 2">
    <name type="scientific">Pleurodeles waltl</name>
    <name type="common">Iberian ribbed newt</name>
    <dbReference type="NCBI Taxonomy" id="8319"/>
    <lineage>
        <taxon>Eukaryota</taxon>
        <taxon>Metazoa</taxon>
        <taxon>Chordata</taxon>
        <taxon>Craniata</taxon>
        <taxon>Vertebrata</taxon>
        <taxon>Euteleostomi</taxon>
        <taxon>Amphibia</taxon>
        <taxon>Batrachia</taxon>
        <taxon>Caudata</taxon>
        <taxon>Salamandroidea</taxon>
        <taxon>Salamandridae</taxon>
        <taxon>Pleurodelinae</taxon>
        <taxon>Pleurodeles</taxon>
    </lineage>
</organism>
<dbReference type="AlphaFoldDB" id="A0AAV7TQY3"/>
<dbReference type="EMBL" id="JANPWB010000006">
    <property type="protein sequence ID" value="KAJ1178865.1"/>
    <property type="molecule type" value="Genomic_DNA"/>
</dbReference>
<name>A0AAV7TQY3_PLEWA</name>
<gene>
    <name evidence="1" type="ORF">NDU88_004107</name>
</gene>
<evidence type="ECO:0000313" key="2">
    <source>
        <dbReference type="Proteomes" id="UP001066276"/>
    </source>
</evidence>
<evidence type="ECO:0000313" key="1">
    <source>
        <dbReference type="EMBL" id="KAJ1178865.1"/>
    </source>
</evidence>
<protein>
    <submittedName>
        <fullName evidence="1">Uncharacterized protein</fullName>
    </submittedName>
</protein>
<comment type="caution">
    <text evidence="1">The sequence shown here is derived from an EMBL/GenBank/DDBJ whole genome shotgun (WGS) entry which is preliminary data.</text>
</comment>
<keyword evidence="2" id="KW-1185">Reference proteome</keyword>
<dbReference type="Proteomes" id="UP001066276">
    <property type="component" value="Chromosome 3_2"/>
</dbReference>
<reference evidence="1" key="1">
    <citation type="journal article" date="2022" name="bioRxiv">
        <title>Sequencing and chromosome-scale assembly of the giantPleurodeles waltlgenome.</title>
        <authorList>
            <person name="Brown T."/>
            <person name="Elewa A."/>
            <person name="Iarovenko S."/>
            <person name="Subramanian E."/>
            <person name="Araus A.J."/>
            <person name="Petzold A."/>
            <person name="Susuki M."/>
            <person name="Suzuki K.-i.T."/>
            <person name="Hayashi T."/>
            <person name="Toyoda A."/>
            <person name="Oliveira C."/>
            <person name="Osipova E."/>
            <person name="Leigh N.D."/>
            <person name="Simon A."/>
            <person name="Yun M.H."/>
        </authorList>
    </citation>
    <scope>NUCLEOTIDE SEQUENCE</scope>
    <source>
        <strain evidence="1">20211129_DDA</strain>
        <tissue evidence="1">Liver</tissue>
    </source>
</reference>
<accession>A0AAV7TQY3</accession>